<organism evidence="1 2">
    <name type="scientific">Virgibacillus massiliensis</name>
    <dbReference type="NCBI Taxonomy" id="1462526"/>
    <lineage>
        <taxon>Bacteria</taxon>
        <taxon>Bacillati</taxon>
        <taxon>Bacillota</taxon>
        <taxon>Bacilli</taxon>
        <taxon>Bacillales</taxon>
        <taxon>Bacillaceae</taxon>
        <taxon>Virgibacillus</taxon>
    </lineage>
</organism>
<sequence length="637" mass="74395">MRNQPVKDSHIDRLFKTFTFQPEFNNQYLRLKAIDLNNQELFTLHRKIIDTGISEENYNPNKDIFRLRSKLSMATHGVKESHWVTHKHFNEVDANDFNHFRIRGVSNTKVSDWVYSNIKGIDNETILFELLHDIIDVLLTANDSNLEYTINSTVEDAIQVLFKDKTPLLNRNYDKKYNKSTVIEEVNSLISSSIKKGLHEDLIGSVNYFAELVRSYKLLDRFNEDQEDFVAILLESFLDDQLDRIIQETEYEAILRNEEEITILLQGIYELEIKNAIITSLYNSELNDSFVSCINDAVKLISEPIVYEEIVYKKNEQFYNLFKSVLSDIYLPFLIVDQQELQLNHEMHDINNVDTVEQIGQYELIKEKENERHILIKDIIDLLLDDCKKRDVEYHVDFSDLILTPLIESKIGLWIDYAPTEFIEVLSNIHENLTIKRKKLNTAVQLDKETTTYEVTVLEHNNVCNSLESSYISSFKDRSSIISTNNYKQYQESFLLEVIDSILVSSITNKNNEVEIKELQLEENLDIESSRYDFIRKALQKIMLYDHSTLDITVDYSKLNHSMLLSVDGDFINTYKTNIYDQSIRKIKDHLESEVLPMPYDIYTLTEEESVVYFLGDLNGDITLGDFILGTNTLKGQ</sequence>
<dbReference type="EMBL" id="CCDP010000003">
    <property type="protein sequence ID" value="CDQ41824.1"/>
    <property type="molecule type" value="Genomic_DNA"/>
</dbReference>
<reference evidence="1 2" key="1">
    <citation type="submission" date="2014-03" db="EMBL/GenBank/DDBJ databases">
        <authorList>
            <person name="Urmite Genomes U."/>
        </authorList>
    </citation>
    <scope>NUCLEOTIDE SEQUENCE [LARGE SCALE GENOMIC DNA]</scope>
    <source>
        <strain evidence="1 2">Vm-5</strain>
    </source>
</reference>
<dbReference type="AlphaFoldDB" id="A0A024QH36"/>
<dbReference type="OrthoDB" id="2974722at2"/>
<dbReference type="RefSeq" id="WP_038246694.1">
    <property type="nucleotide sequence ID" value="NZ_BNER01000008.1"/>
</dbReference>
<dbReference type="Proteomes" id="UP000028875">
    <property type="component" value="Unassembled WGS sequence"/>
</dbReference>
<protein>
    <submittedName>
        <fullName evidence="1">Uncharacterized protein</fullName>
    </submittedName>
</protein>
<accession>A0A024QH36</accession>
<reference evidence="2" key="2">
    <citation type="submission" date="2014-05" db="EMBL/GenBank/DDBJ databases">
        <title>Draft genome sequence of Virgibacillus massiliensis Vm-5.</title>
        <authorList>
            <person name="Khelaifia S."/>
            <person name="Croce O."/>
            <person name="Lagier J.C."/>
            <person name="Raoult D."/>
        </authorList>
    </citation>
    <scope>NUCLEOTIDE SEQUENCE [LARGE SCALE GENOMIC DNA]</scope>
    <source>
        <strain evidence="2">Vm-5</strain>
    </source>
</reference>
<name>A0A024QH36_9BACI</name>
<keyword evidence="2" id="KW-1185">Reference proteome</keyword>
<gene>
    <name evidence="1" type="ORF">BN990_04201</name>
</gene>
<comment type="caution">
    <text evidence="1">The sequence shown here is derived from an EMBL/GenBank/DDBJ whole genome shotgun (WGS) entry which is preliminary data.</text>
</comment>
<dbReference type="STRING" id="1462526.BN990_04201"/>
<evidence type="ECO:0000313" key="1">
    <source>
        <dbReference type="EMBL" id="CDQ41824.1"/>
    </source>
</evidence>
<evidence type="ECO:0000313" key="2">
    <source>
        <dbReference type="Proteomes" id="UP000028875"/>
    </source>
</evidence>
<proteinExistence type="predicted"/>